<keyword evidence="2" id="KW-1185">Reference proteome</keyword>
<evidence type="ECO:0000313" key="1">
    <source>
        <dbReference type="EMBL" id="CAF0694369.1"/>
    </source>
</evidence>
<name>A0A8J2FRV3_9BACT</name>
<dbReference type="Proteomes" id="UP000663859">
    <property type="component" value="Unassembled WGS sequence"/>
</dbReference>
<sequence length="116" mass="13422">MGFWLREMITTRGPGPRQWVLGPKAQGLSFSVLKQAPTRQWQKKYASWRRGDLSYQHGVVSQWDWQRRRGADYQRLCATVTRCVRDRGENNFLPIEDGCCGRSPYGNSRRDGGKCV</sequence>
<comment type="caution">
    <text evidence="1">The sequence shown here is derived from an EMBL/GenBank/DDBJ whole genome shotgun (WGS) entry which is preliminary data.</text>
</comment>
<proteinExistence type="predicted"/>
<evidence type="ECO:0000313" key="2">
    <source>
        <dbReference type="Proteomes" id="UP000663859"/>
    </source>
</evidence>
<reference evidence="1" key="1">
    <citation type="submission" date="2021-02" db="EMBL/GenBank/DDBJ databases">
        <authorList>
            <person name="Cremers G."/>
            <person name="Picone N."/>
        </authorList>
    </citation>
    <scope>NUCLEOTIDE SEQUENCE</scope>
    <source>
        <strain evidence="1">PQ17</strain>
    </source>
</reference>
<dbReference type="AlphaFoldDB" id="A0A8J2FRV3"/>
<gene>
    <name evidence="1" type="ORF">MPNT_160030</name>
</gene>
<accession>A0A8J2FRV3</accession>
<organism evidence="1 2">
    <name type="scientific">Candidatus Methylacidithermus pantelleriae</name>
    <dbReference type="NCBI Taxonomy" id="2744239"/>
    <lineage>
        <taxon>Bacteria</taxon>
        <taxon>Pseudomonadati</taxon>
        <taxon>Verrucomicrobiota</taxon>
        <taxon>Methylacidiphilae</taxon>
        <taxon>Methylacidiphilales</taxon>
        <taxon>Methylacidiphilaceae</taxon>
        <taxon>Candidatus Methylacidithermus</taxon>
    </lineage>
</organism>
<dbReference type="EMBL" id="CAJNOB010000008">
    <property type="protein sequence ID" value="CAF0694369.1"/>
    <property type="molecule type" value="Genomic_DNA"/>
</dbReference>
<protein>
    <submittedName>
        <fullName evidence="1">Uncharacterized protein</fullName>
    </submittedName>
</protein>